<evidence type="ECO:0000256" key="1">
    <source>
        <dbReference type="SAM" id="Phobius"/>
    </source>
</evidence>
<organism evidence="3 4">
    <name type="scientific">Papaver nudicaule</name>
    <name type="common">Iceland poppy</name>
    <dbReference type="NCBI Taxonomy" id="74823"/>
    <lineage>
        <taxon>Eukaryota</taxon>
        <taxon>Viridiplantae</taxon>
        <taxon>Streptophyta</taxon>
        <taxon>Embryophyta</taxon>
        <taxon>Tracheophyta</taxon>
        <taxon>Spermatophyta</taxon>
        <taxon>Magnoliopsida</taxon>
        <taxon>Ranunculales</taxon>
        <taxon>Papaveraceae</taxon>
        <taxon>Papaveroideae</taxon>
        <taxon>Papaver</taxon>
    </lineage>
</organism>
<dbReference type="InterPro" id="IPR000073">
    <property type="entry name" value="AB_hydrolase_1"/>
</dbReference>
<sequence length="403" mass="45173">MPFCDVSKGIQNGIKIFYRTYGHGPNKVLLIIGLAGTHDSWGPQIKGLTGTDIPNDEKWNNNNNIIRNESFVLDCENHEEDGNGIEVCAFDNRGMGQTSIPTKKSEYTTTNMAKDAIALMDHLGWRKAHVFGHSMGSMIACKLAAMVPERILSLALINATGGGFECFPKIDSQMLSIALRFLKAKTPEQRAAVDLDTHYTKEYLAELVGLKTRREILYQEYVKGIKSSGMQSNYGFEGQLNACWTHRVTSRDIEAIRSGGFLISVIHGRYDIIAQIYHGRKLAEKMQPHARMIDLHGGHLVSHERPKEVNEALSELIKASDMKLSPHDWTNLPKKGGSQLTGIKILLSRRRAECGNFVSFMYEMLAKLNFIILYLIGLFIMAFEQGRRIFKNLRPARVGAITS</sequence>
<gene>
    <name evidence="3" type="ORF">MKW94_017969</name>
</gene>
<feature type="transmembrane region" description="Helical" evidence="1">
    <location>
        <begin position="364"/>
        <end position="383"/>
    </location>
</feature>
<dbReference type="PANTHER" id="PTHR43433">
    <property type="entry name" value="HYDROLASE, ALPHA/BETA FOLD FAMILY PROTEIN"/>
    <property type="match status" value="1"/>
</dbReference>
<dbReference type="SUPFAM" id="SSF53474">
    <property type="entry name" value="alpha/beta-Hydrolases"/>
    <property type="match status" value="1"/>
</dbReference>
<proteinExistence type="predicted"/>
<dbReference type="PANTHER" id="PTHR43433:SF5">
    <property type="entry name" value="AB HYDROLASE-1 DOMAIN-CONTAINING PROTEIN"/>
    <property type="match status" value="1"/>
</dbReference>
<dbReference type="InterPro" id="IPR029058">
    <property type="entry name" value="AB_hydrolase_fold"/>
</dbReference>
<dbReference type="AlphaFoldDB" id="A0AA42B172"/>
<evidence type="ECO:0000313" key="4">
    <source>
        <dbReference type="Proteomes" id="UP001177140"/>
    </source>
</evidence>
<evidence type="ECO:0000313" key="3">
    <source>
        <dbReference type="EMBL" id="MCL7047683.1"/>
    </source>
</evidence>
<dbReference type="EMBL" id="JAJJMA010295796">
    <property type="protein sequence ID" value="MCL7047683.1"/>
    <property type="molecule type" value="Genomic_DNA"/>
</dbReference>
<name>A0AA42B172_PAPNU</name>
<dbReference type="Pfam" id="PF00561">
    <property type="entry name" value="Abhydrolase_1"/>
    <property type="match status" value="1"/>
</dbReference>
<comment type="caution">
    <text evidence="3">The sequence shown here is derived from an EMBL/GenBank/DDBJ whole genome shotgun (WGS) entry which is preliminary data.</text>
</comment>
<keyword evidence="1" id="KW-1133">Transmembrane helix</keyword>
<keyword evidence="1" id="KW-0812">Transmembrane</keyword>
<protein>
    <recommendedName>
        <fullName evidence="2">AB hydrolase-1 domain-containing protein</fullName>
    </recommendedName>
</protein>
<dbReference type="PRINTS" id="PR00412">
    <property type="entry name" value="EPOXHYDRLASE"/>
</dbReference>
<keyword evidence="4" id="KW-1185">Reference proteome</keyword>
<evidence type="ECO:0000259" key="2">
    <source>
        <dbReference type="Pfam" id="PF00561"/>
    </source>
</evidence>
<feature type="domain" description="AB hydrolase-1" evidence="2">
    <location>
        <begin position="81"/>
        <end position="306"/>
    </location>
</feature>
<dbReference type="Proteomes" id="UP001177140">
    <property type="component" value="Unassembled WGS sequence"/>
</dbReference>
<keyword evidence="1" id="KW-0472">Membrane</keyword>
<dbReference type="InterPro" id="IPR000639">
    <property type="entry name" value="Epox_hydrolase-like"/>
</dbReference>
<dbReference type="InterPro" id="IPR050471">
    <property type="entry name" value="AB_hydrolase"/>
</dbReference>
<dbReference type="GO" id="GO:0003824">
    <property type="term" value="F:catalytic activity"/>
    <property type="evidence" value="ECO:0007669"/>
    <property type="project" value="InterPro"/>
</dbReference>
<accession>A0AA42B172</accession>
<reference evidence="3" key="1">
    <citation type="submission" date="2022-03" db="EMBL/GenBank/DDBJ databases">
        <title>A functionally conserved STORR gene fusion in Papaver species that diverged 16.8 million years ago.</title>
        <authorList>
            <person name="Catania T."/>
        </authorList>
    </citation>
    <scope>NUCLEOTIDE SEQUENCE</scope>
    <source>
        <strain evidence="3">S-191538</strain>
    </source>
</reference>
<dbReference type="Gene3D" id="3.40.50.1820">
    <property type="entry name" value="alpha/beta hydrolase"/>
    <property type="match status" value="1"/>
</dbReference>